<dbReference type="InterPro" id="IPR036259">
    <property type="entry name" value="MFS_trans_sf"/>
</dbReference>
<evidence type="ECO:0000256" key="2">
    <source>
        <dbReference type="ARBA" id="ARBA00022692"/>
    </source>
</evidence>
<feature type="transmembrane region" description="Helical" evidence="5">
    <location>
        <begin position="107"/>
        <end position="126"/>
    </location>
</feature>
<sequence length="139" mass="14881">MSLGTPSTQPSTLHEPDATLLVEFEDADPRNPINFSSAKKWVITITACGFTGITGAAISSYNLGVPTMVEDLHCSYFAATVGLSLYPLGFGIVPLFTSSLSEEFGRFPIYIVSTFSFMLMHVMTALQVPPHTIVGGCAN</sequence>
<organism evidence="6 7">
    <name type="scientific">Boletus reticuloceps</name>
    <dbReference type="NCBI Taxonomy" id="495285"/>
    <lineage>
        <taxon>Eukaryota</taxon>
        <taxon>Fungi</taxon>
        <taxon>Dikarya</taxon>
        <taxon>Basidiomycota</taxon>
        <taxon>Agaricomycotina</taxon>
        <taxon>Agaricomycetes</taxon>
        <taxon>Agaricomycetidae</taxon>
        <taxon>Boletales</taxon>
        <taxon>Boletineae</taxon>
        <taxon>Boletaceae</taxon>
        <taxon>Boletoideae</taxon>
        <taxon>Boletus</taxon>
    </lineage>
</organism>
<dbReference type="EMBL" id="JAGFBS010000017">
    <property type="protein sequence ID" value="KAG6374760.1"/>
    <property type="molecule type" value="Genomic_DNA"/>
</dbReference>
<name>A0A8I2YMT9_9AGAM</name>
<dbReference type="AlphaFoldDB" id="A0A8I2YMT9"/>
<reference evidence="6" key="1">
    <citation type="submission" date="2021-03" db="EMBL/GenBank/DDBJ databases">
        <title>Evolutionary innovations through gain and loss of genes in the ectomycorrhizal Boletales.</title>
        <authorList>
            <person name="Wu G."/>
            <person name="Miyauchi S."/>
            <person name="Morin E."/>
            <person name="Yang Z.-L."/>
            <person name="Xu J."/>
            <person name="Martin F.M."/>
        </authorList>
    </citation>
    <scope>NUCLEOTIDE SEQUENCE</scope>
    <source>
        <strain evidence="6">BR01</strain>
    </source>
</reference>
<keyword evidence="4 5" id="KW-0472">Membrane</keyword>
<proteinExistence type="predicted"/>
<dbReference type="SUPFAM" id="SSF103473">
    <property type="entry name" value="MFS general substrate transporter"/>
    <property type="match status" value="1"/>
</dbReference>
<dbReference type="OrthoDB" id="2689906at2759"/>
<evidence type="ECO:0000256" key="1">
    <source>
        <dbReference type="ARBA" id="ARBA00004141"/>
    </source>
</evidence>
<protein>
    <recommendedName>
        <fullName evidence="8">Major facilitator superfamily (MFS) profile domain-containing protein</fullName>
    </recommendedName>
</protein>
<comment type="subcellular location">
    <subcellularLocation>
        <location evidence="1">Membrane</location>
        <topology evidence="1">Multi-pass membrane protein</topology>
    </subcellularLocation>
</comment>
<evidence type="ECO:0000313" key="6">
    <source>
        <dbReference type="EMBL" id="KAG6374760.1"/>
    </source>
</evidence>
<evidence type="ECO:0000256" key="5">
    <source>
        <dbReference type="SAM" id="Phobius"/>
    </source>
</evidence>
<gene>
    <name evidence="6" type="ORF">JVT61DRAFT_4136</name>
</gene>
<evidence type="ECO:0000256" key="3">
    <source>
        <dbReference type="ARBA" id="ARBA00022989"/>
    </source>
</evidence>
<evidence type="ECO:0000256" key="4">
    <source>
        <dbReference type="ARBA" id="ARBA00023136"/>
    </source>
</evidence>
<dbReference type="PANTHER" id="PTHR23502:SF134">
    <property type="entry name" value="MAJOR FACILITATOR SUPERFAMILY (MFS) PROFILE DOMAIN-CONTAINING PROTEIN-RELATED"/>
    <property type="match status" value="1"/>
</dbReference>
<feature type="transmembrane region" description="Helical" evidence="5">
    <location>
        <begin position="75"/>
        <end position="95"/>
    </location>
</feature>
<dbReference type="GO" id="GO:0022857">
    <property type="term" value="F:transmembrane transporter activity"/>
    <property type="evidence" value="ECO:0007669"/>
    <property type="project" value="TreeGrafter"/>
</dbReference>
<comment type="caution">
    <text evidence="6">The sequence shown here is derived from an EMBL/GenBank/DDBJ whole genome shotgun (WGS) entry which is preliminary data.</text>
</comment>
<keyword evidence="3 5" id="KW-1133">Transmembrane helix</keyword>
<evidence type="ECO:0000313" key="7">
    <source>
        <dbReference type="Proteomes" id="UP000683000"/>
    </source>
</evidence>
<dbReference type="GO" id="GO:0005886">
    <property type="term" value="C:plasma membrane"/>
    <property type="evidence" value="ECO:0007669"/>
    <property type="project" value="TreeGrafter"/>
</dbReference>
<keyword evidence="7" id="KW-1185">Reference proteome</keyword>
<feature type="transmembrane region" description="Helical" evidence="5">
    <location>
        <begin position="41"/>
        <end position="63"/>
    </location>
</feature>
<dbReference type="Proteomes" id="UP000683000">
    <property type="component" value="Unassembled WGS sequence"/>
</dbReference>
<accession>A0A8I2YMT9</accession>
<keyword evidence="2 5" id="KW-0812">Transmembrane</keyword>
<dbReference type="PANTHER" id="PTHR23502">
    <property type="entry name" value="MAJOR FACILITATOR SUPERFAMILY"/>
    <property type="match status" value="1"/>
</dbReference>
<evidence type="ECO:0008006" key="8">
    <source>
        <dbReference type="Google" id="ProtNLM"/>
    </source>
</evidence>
<dbReference type="Gene3D" id="1.20.1720.10">
    <property type="entry name" value="Multidrug resistance protein D"/>
    <property type="match status" value="1"/>
</dbReference>